<dbReference type="PANTHER" id="PTHR33491">
    <property type="entry name" value="OSJNBA0016N04.9 PROTEIN"/>
    <property type="match status" value="1"/>
</dbReference>
<evidence type="ECO:0000256" key="1">
    <source>
        <dbReference type="ARBA" id="ARBA00004167"/>
    </source>
</evidence>
<evidence type="ECO:0000313" key="5">
    <source>
        <dbReference type="EMBL" id="CAB4304444.1"/>
    </source>
</evidence>
<evidence type="ECO:0000313" key="6">
    <source>
        <dbReference type="Proteomes" id="UP000507245"/>
    </source>
</evidence>
<dbReference type="GO" id="GO:0030247">
    <property type="term" value="F:polysaccharide binding"/>
    <property type="evidence" value="ECO:0007669"/>
    <property type="project" value="InterPro"/>
</dbReference>
<dbReference type="OrthoDB" id="1166470at2759"/>
<reference evidence="6" key="1">
    <citation type="journal article" date="2020" name="Genome Biol.">
        <title>Gamete binning: chromosome-level and haplotype-resolved genome assembly enabled by high-throughput single-cell sequencing of gamete genomes.</title>
        <authorList>
            <person name="Campoy J.A."/>
            <person name="Sun H."/>
            <person name="Goel M."/>
            <person name="Jiao W.-B."/>
            <person name="Folz-Donahue K."/>
            <person name="Wang N."/>
            <person name="Rubio M."/>
            <person name="Liu C."/>
            <person name="Kukat C."/>
            <person name="Ruiz D."/>
            <person name="Huettel B."/>
            <person name="Schneeberger K."/>
        </authorList>
    </citation>
    <scope>NUCLEOTIDE SEQUENCE [LARGE SCALE GENOMIC DNA]</scope>
    <source>
        <strain evidence="6">cv. Rojo Pasion</strain>
    </source>
</reference>
<dbReference type="InterPro" id="IPR025287">
    <property type="entry name" value="WAK_GUB"/>
</dbReference>
<proteinExistence type="predicted"/>
<dbReference type="AlphaFoldDB" id="A0A6J5WZN4"/>
<sequence length="319" mass="35560">MQSQALHMMILYLFILSINICTAQVVPRMAKYDCEEYCGDVLIPYPFGIGSNKDCYLDNWFEIECSNQSSKTSSSAPHYKPVLKQAKLEVLNISIGDPLQAFGGTLQVNSPVTFFCNETGSSPMANLTGSPFVYSQDKNRFTAVSCGFFAGMESAEFVVACKSVCDHKNYNASCDIGINCCQTTIPPYLRMMSASILYQGETRNADCDDYAFLVDKDWFESERSSSAHAVKSRSHVPVLLEWNIINSTSSLALFEGYVTNDSKPYKNNYYNYSAEPRCYIYTLDSKNRSAIAHQQSLRRVYCECPEGSRLGVGIGTAKP</sequence>
<feature type="signal peptide" evidence="3">
    <location>
        <begin position="1"/>
        <end position="23"/>
    </location>
</feature>
<comment type="subcellular location">
    <subcellularLocation>
        <location evidence="1">Membrane</location>
        <topology evidence="1">Single-pass membrane protein</topology>
    </subcellularLocation>
</comment>
<organism evidence="5 6">
    <name type="scientific">Prunus armeniaca</name>
    <name type="common">Apricot</name>
    <name type="synonym">Armeniaca vulgaris</name>
    <dbReference type="NCBI Taxonomy" id="36596"/>
    <lineage>
        <taxon>Eukaryota</taxon>
        <taxon>Viridiplantae</taxon>
        <taxon>Streptophyta</taxon>
        <taxon>Embryophyta</taxon>
        <taxon>Tracheophyta</taxon>
        <taxon>Spermatophyta</taxon>
        <taxon>Magnoliopsida</taxon>
        <taxon>eudicotyledons</taxon>
        <taxon>Gunneridae</taxon>
        <taxon>Pentapetalae</taxon>
        <taxon>rosids</taxon>
        <taxon>fabids</taxon>
        <taxon>Rosales</taxon>
        <taxon>Rosaceae</taxon>
        <taxon>Amygdaloideae</taxon>
        <taxon>Amygdaleae</taxon>
        <taxon>Prunus</taxon>
    </lineage>
</organism>
<evidence type="ECO:0000259" key="4">
    <source>
        <dbReference type="Pfam" id="PF13947"/>
    </source>
</evidence>
<dbReference type="Pfam" id="PF13947">
    <property type="entry name" value="GUB_WAK_bind"/>
    <property type="match status" value="1"/>
</dbReference>
<dbReference type="EMBL" id="CAEKKB010000003">
    <property type="protein sequence ID" value="CAB4304444.1"/>
    <property type="molecule type" value="Genomic_DNA"/>
</dbReference>
<feature type="domain" description="Wall-associated receptor kinase galacturonan-binding" evidence="4">
    <location>
        <begin position="34"/>
        <end position="95"/>
    </location>
</feature>
<gene>
    <name evidence="5" type="ORF">ORAREDHAP_LOCUS22001</name>
</gene>
<dbReference type="GO" id="GO:0016020">
    <property type="term" value="C:membrane"/>
    <property type="evidence" value="ECO:0007669"/>
    <property type="project" value="UniProtKB-SubCell"/>
</dbReference>
<protein>
    <recommendedName>
        <fullName evidence="4">Wall-associated receptor kinase galacturonan-binding domain-containing protein</fullName>
    </recommendedName>
</protein>
<evidence type="ECO:0000256" key="2">
    <source>
        <dbReference type="ARBA" id="ARBA00022729"/>
    </source>
</evidence>
<feature type="chain" id="PRO_5026876392" description="Wall-associated receptor kinase galacturonan-binding domain-containing protein" evidence="3">
    <location>
        <begin position="24"/>
        <end position="319"/>
    </location>
</feature>
<keyword evidence="2 3" id="KW-0732">Signal</keyword>
<name>A0A6J5WZN4_PRUAR</name>
<evidence type="ECO:0000256" key="3">
    <source>
        <dbReference type="SAM" id="SignalP"/>
    </source>
</evidence>
<dbReference type="Proteomes" id="UP000507245">
    <property type="component" value="Unassembled WGS sequence"/>
</dbReference>
<accession>A0A6J5WZN4</accession>
<keyword evidence="6" id="KW-1185">Reference proteome</keyword>